<evidence type="ECO:0000256" key="1">
    <source>
        <dbReference type="SAM" id="Coils"/>
    </source>
</evidence>
<organism evidence="3 4">
    <name type="scientific">Leeia speluncae</name>
    <dbReference type="NCBI Taxonomy" id="2884804"/>
    <lineage>
        <taxon>Bacteria</taxon>
        <taxon>Pseudomonadati</taxon>
        <taxon>Pseudomonadota</taxon>
        <taxon>Betaproteobacteria</taxon>
        <taxon>Neisseriales</taxon>
        <taxon>Leeiaceae</taxon>
        <taxon>Leeia</taxon>
    </lineage>
</organism>
<gene>
    <name evidence="3" type="ORF">LIN78_13290</name>
</gene>
<dbReference type="InterPro" id="IPR012312">
    <property type="entry name" value="Hemerythrin-like"/>
</dbReference>
<keyword evidence="4" id="KW-1185">Reference proteome</keyword>
<dbReference type="Pfam" id="PF01814">
    <property type="entry name" value="Hemerythrin"/>
    <property type="match status" value="1"/>
</dbReference>
<name>A0ABS8D8S1_9NEIS</name>
<feature type="domain" description="Hemerythrin-like" evidence="2">
    <location>
        <begin position="9"/>
        <end position="123"/>
    </location>
</feature>
<dbReference type="EMBL" id="JAJBZT010000007">
    <property type="protein sequence ID" value="MCB6184517.1"/>
    <property type="molecule type" value="Genomic_DNA"/>
</dbReference>
<sequence length="134" mass="15318">MSTLAKMHTEDHFACERHLQALIIAADTKQTTDCLRSLDSFRDEFLAHLAMEENSIFNRIVEAMPNTESTIKKLRKAHDEMRVTLDNIAKKMVLQDFANLAELSRDLQRSLQDHANDEEKLFIAVGEVIASHSH</sequence>
<dbReference type="Proteomes" id="UP001165395">
    <property type="component" value="Unassembled WGS sequence"/>
</dbReference>
<keyword evidence="1" id="KW-0175">Coiled coil</keyword>
<reference evidence="3" key="1">
    <citation type="submission" date="2021-10" db="EMBL/GenBank/DDBJ databases">
        <title>The complete genome sequence of Leeia sp. TBRC 13508.</title>
        <authorList>
            <person name="Charoenyingcharoen P."/>
            <person name="Yukphan P."/>
        </authorList>
    </citation>
    <scope>NUCLEOTIDE SEQUENCE</scope>
    <source>
        <strain evidence="3">TBRC 13508</strain>
    </source>
</reference>
<evidence type="ECO:0000313" key="4">
    <source>
        <dbReference type="Proteomes" id="UP001165395"/>
    </source>
</evidence>
<proteinExistence type="predicted"/>
<dbReference type="RefSeq" id="WP_227181327.1">
    <property type="nucleotide sequence ID" value="NZ_JAJBZT010000007.1"/>
</dbReference>
<dbReference type="Gene3D" id="1.20.120.520">
    <property type="entry name" value="nmb1532 protein domain like"/>
    <property type="match status" value="1"/>
</dbReference>
<comment type="caution">
    <text evidence="3">The sequence shown here is derived from an EMBL/GenBank/DDBJ whole genome shotgun (WGS) entry which is preliminary data.</text>
</comment>
<protein>
    <submittedName>
        <fullName evidence="3">Hemerythrin domain-containing protein</fullName>
    </submittedName>
</protein>
<evidence type="ECO:0000313" key="3">
    <source>
        <dbReference type="EMBL" id="MCB6184517.1"/>
    </source>
</evidence>
<accession>A0ABS8D8S1</accession>
<feature type="coiled-coil region" evidence="1">
    <location>
        <begin position="71"/>
        <end position="120"/>
    </location>
</feature>
<evidence type="ECO:0000259" key="2">
    <source>
        <dbReference type="Pfam" id="PF01814"/>
    </source>
</evidence>